<evidence type="ECO:0000313" key="2">
    <source>
        <dbReference type="Proteomes" id="UP001301562"/>
    </source>
</evidence>
<reference evidence="2" key="1">
    <citation type="submission" date="2023-04" db="EMBL/GenBank/DDBJ databases">
        <title>The genome sequence of Polyangium sp. y55x31.</title>
        <authorList>
            <person name="Zhang X."/>
        </authorList>
    </citation>
    <scope>NUCLEOTIDE SEQUENCE [LARGE SCALE GENOMIC DNA]</scope>
</reference>
<protein>
    <submittedName>
        <fullName evidence="1">Uncharacterized protein</fullName>
    </submittedName>
</protein>
<evidence type="ECO:0000313" key="1">
    <source>
        <dbReference type="EMBL" id="WNO29638.1"/>
    </source>
</evidence>
<dbReference type="Proteomes" id="UP001301562">
    <property type="component" value="Segment"/>
</dbReference>
<accession>A0AA96KQW6</accession>
<organism evidence="1 2">
    <name type="scientific">Enterobacter phage SDFMU_Pec</name>
    <dbReference type="NCBI Taxonomy" id="3076136"/>
    <lineage>
        <taxon>Viruses</taxon>
        <taxon>Duplodnaviria</taxon>
        <taxon>Heunggongvirae</taxon>
        <taxon>Uroviricota</taxon>
        <taxon>Caudoviricetes</taxon>
        <taxon>Autographivirales</taxon>
        <taxon>Autoscriptoviridae</taxon>
        <taxon>Slopekvirinae</taxon>
        <taxon>Koutsourovirus</taxon>
        <taxon>Koutsourovirus Pec</taxon>
        <taxon>Koutsourovirus KDA1</taxon>
    </lineage>
</organism>
<dbReference type="EMBL" id="OQ884028">
    <property type="protein sequence ID" value="WNO29638.1"/>
    <property type="molecule type" value="Genomic_DNA"/>
</dbReference>
<name>A0AA96KQW6_9CAUD</name>
<keyword evidence="2" id="KW-1185">Reference proteome</keyword>
<proteinExistence type="predicted"/>
<sequence length="65" mass="7489">MIKAGSIIEIVHHDLDYIDPEDAKRFPVGTRHEVVAYWPDTGEIELWTAINDTVTFFPGEYKLVE</sequence>